<comment type="caution">
    <text evidence="3">The sequence shown here is derived from an EMBL/GenBank/DDBJ whole genome shotgun (WGS) entry which is preliminary data.</text>
</comment>
<gene>
    <name evidence="3" type="ORF">ACFPPC_14230</name>
</gene>
<accession>A0ABW0HFN1</accession>
<keyword evidence="3" id="KW-0969">Cilium</keyword>
<organism evidence="3 4">
    <name type="scientific">Bosea vestrisii</name>
    <dbReference type="NCBI Taxonomy" id="151416"/>
    <lineage>
        <taxon>Bacteria</taxon>
        <taxon>Pseudomonadati</taxon>
        <taxon>Pseudomonadota</taxon>
        <taxon>Alphaproteobacteria</taxon>
        <taxon>Hyphomicrobiales</taxon>
        <taxon>Boseaceae</taxon>
        <taxon>Bosea</taxon>
    </lineage>
</organism>
<protein>
    <submittedName>
        <fullName evidence="3">Flagellar motor protein MotA</fullName>
    </submittedName>
</protein>
<reference evidence="4" key="1">
    <citation type="journal article" date="2019" name="Int. J. Syst. Evol. Microbiol.">
        <title>The Global Catalogue of Microorganisms (GCM) 10K type strain sequencing project: providing services to taxonomists for standard genome sequencing and annotation.</title>
        <authorList>
            <consortium name="The Broad Institute Genomics Platform"/>
            <consortium name="The Broad Institute Genome Sequencing Center for Infectious Disease"/>
            <person name="Wu L."/>
            <person name="Ma J."/>
        </authorList>
    </citation>
    <scope>NUCLEOTIDE SEQUENCE [LARGE SCALE GENOMIC DNA]</scope>
    <source>
        <strain evidence="4">CGMCC 1.16326</strain>
    </source>
</reference>
<keyword evidence="4" id="KW-1185">Reference proteome</keyword>
<keyword evidence="2" id="KW-0812">Transmembrane</keyword>
<feature type="transmembrane region" description="Helical" evidence="2">
    <location>
        <begin position="201"/>
        <end position="228"/>
    </location>
</feature>
<proteinExistence type="predicted"/>
<name>A0ABW0HFN1_9HYPH</name>
<dbReference type="Proteomes" id="UP001596104">
    <property type="component" value="Unassembled WGS sequence"/>
</dbReference>
<feature type="transmembrane region" description="Helical" evidence="2">
    <location>
        <begin position="34"/>
        <end position="60"/>
    </location>
</feature>
<keyword evidence="3" id="KW-0282">Flagellum</keyword>
<keyword evidence="2" id="KW-1133">Transmembrane helix</keyword>
<evidence type="ECO:0000313" key="3">
    <source>
        <dbReference type="EMBL" id="MFC5393799.1"/>
    </source>
</evidence>
<evidence type="ECO:0000256" key="2">
    <source>
        <dbReference type="SAM" id="Phobius"/>
    </source>
</evidence>
<evidence type="ECO:0000256" key="1">
    <source>
        <dbReference type="SAM" id="MobiDB-lite"/>
    </source>
</evidence>
<feature type="compositionally biased region" description="Pro residues" evidence="1">
    <location>
        <begin position="9"/>
        <end position="18"/>
    </location>
</feature>
<feature type="transmembrane region" description="Helical" evidence="2">
    <location>
        <begin position="66"/>
        <end position="86"/>
    </location>
</feature>
<dbReference type="EMBL" id="JBHSLV010000021">
    <property type="protein sequence ID" value="MFC5393799.1"/>
    <property type="molecule type" value="Genomic_DNA"/>
</dbReference>
<dbReference type="RefSeq" id="WP_291674374.1">
    <property type="nucleotide sequence ID" value="NZ_JBHSLV010000021.1"/>
</dbReference>
<sequence length="347" mass="36958">MANDEAAPEVPPLEPPATVPSRPQTFRFSRPLRYVLRALVFLALIGFLIFILQAGLLTAFMTNPGLNGLITGALAVGVLLSLRELWRVDSEARAATRLAANPAGATLRRNQVISPLAPVLPALEQRNLAPSQAASLLESIAVRLDDGREVLRYLAGLLVFLGLLGTFWGLLETVSSVGNVIKSLRTGAEAGVLFDELKAGLAAPLAGMGLSFSSSLFGIAGSLILGFLDLQVGQSQRRFRNEVEGYLGSATGHSATVPLVMPAAGPAMAGDVVVERLDKLQAAMQDGSNNRAATQALANLAEGIQGLVQHMRSEQQLIRDWVEAQAAREKDLKRLIERLAAERVSES</sequence>
<feature type="transmembrane region" description="Helical" evidence="2">
    <location>
        <begin position="150"/>
        <end position="171"/>
    </location>
</feature>
<feature type="region of interest" description="Disordered" evidence="1">
    <location>
        <begin position="1"/>
        <end position="21"/>
    </location>
</feature>
<keyword evidence="2" id="KW-0472">Membrane</keyword>
<evidence type="ECO:0000313" key="4">
    <source>
        <dbReference type="Proteomes" id="UP001596104"/>
    </source>
</evidence>
<keyword evidence="3" id="KW-0966">Cell projection</keyword>